<comment type="caution">
    <text evidence="1">The sequence shown here is derived from an EMBL/GenBank/DDBJ whole genome shotgun (WGS) entry which is preliminary data.</text>
</comment>
<accession>A0AAP0EBD3</accession>
<gene>
    <name evidence="1" type="ORF">Scep_027525</name>
</gene>
<keyword evidence="2" id="KW-1185">Reference proteome</keyword>
<dbReference type="EMBL" id="JBBNAG010000012">
    <property type="protein sequence ID" value="KAK9088443.1"/>
    <property type="molecule type" value="Genomic_DNA"/>
</dbReference>
<proteinExistence type="predicted"/>
<reference evidence="1 2" key="1">
    <citation type="submission" date="2024-01" db="EMBL/GenBank/DDBJ databases">
        <title>Genome assemblies of Stephania.</title>
        <authorList>
            <person name="Yang L."/>
        </authorList>
    </citation>
    <scope>NUCLEOTIDE SEQUENCE [LARGE SCALE GENOMIC DNA]</scope>
    <source>
        <strain evidence="1">JXDWG</strain>
        <tissue evidence="1">Leaf</tissue>
    </source>
</reference>
<sequence>MALLRNLVATSCTRLSSGTPLNSRLLQVTPASPRILPVEGCHGILGPPSSSQTTTACDHPQLHAACSASTYSSSHSVEESPTSSPPTGSLRWLRTRSIF</sequence>
<protein>
    <submittedName>
        <fullName evidence="1">Uncharacterized protein</fullName>
    </submittedName>
</protein>
<organism evidence="1 2">
    <name type="scientific">Stephania cephalantha</name>
    <dbReference type="NCBI Taxonomy" id="152367"/>
    <lineage>
        <taxon>Eukaryota</taxon>
        <taxon>Viridiplantae</taxon>
        <taxon>Streptophyta</taxon>
        <taxon>Embryophyta</taxon>
        <taxon>Tracheophyta</taxon>
        <taxon>Spermatophyta</taxon>
        <taxon>Magnoliopsida</taxon>
        <taxon>Ranunculales</taxon>
        <taxon>Menispermaceae</taxon>
        <taxon>Menispermoideae</taxon>
        <taxon>Cissampelideae</taxon>
        <taxon>Stephania</taxon>
    </lineage>
</organism>
<dbReference type="AlphaFoldDB" id="A0AAP0EBD3"/>
<name>A0AAP0EBD3_9MAGN</name>
<evidence type="ECO:0000313" key="1">
    <source>
        <dbReference type="EMBL" id="KAK9088443.1"/>
    </source>
</evidence>
<dbReference type="Proteomes" id="UP001419268">
    <property type="component" value="Unassembled WGS sequence"/>
</dbReference>
<evidence type="ECO:0000313" key="2">
    <source>
        <dbReference type="Proteomes" id="UP001419268"/>
    </source>
</evidence>